<dbReference type="EC" id="5.4.99.25" evidence="5"/>
<dbReference type="PANTHER" id="PTHR13767:SF2">
    <property type="entry name" value="PSEUDOURIDYLATE SYNTHASE TRUB1"/>
    <property type="match status" value="1"/>
</dbReference>
<dbReference type="InterPro" id="IPR020103">
    <property type="entry name" value="PsdUridine_synth_cat_dom_sf"/>
</dbReference>
<feature type="domain" description="Pseudouridine synthase II N-terminal" evidence="6">
    <location>
        <begin position="24"/>
        <end position="177"/>
    </location>
</feature>
<dbReference type="GO" id="GO:0031119">
    <property type="term" value="P:tRNA pseudouridine synthesis"/>
    <property type="evidence" value="ECO:0007669"/>
    <property type="project" value="UniProtKB-UniRule"/>
</dbReference>
<dbReference type="CDD" id="cd02573">
    <property type="entry name" value="PseudoU_synth_EcTruB"/>
    <property type="match status" value="1"/>
</dbReference>
<evidence type="ECO:0000259" key="7">
    <source>
        <dbReference type="Pfam" id="PF09142"/>
    </source>
</evidence>
<feature type="active site" description="Nucleophile" evidence="5">
    <location>
        <position position="39"/>
    </location>
</feature>
<protein>
    <recommendedName>
        <fullName evidence="5">tRNA pseudouridine synthase B</fullName>
        <ecNumber evidence="5">5.4.99.25</ecNumber>
    </recommendedName>
    <alternativeName>
        <fullName evidence="5">tRNA pseudouridine(55) synthase</fullName>
        <shortName evidence="5">Psi55 synthase</shortName>
    </alternativeName>
    <alternativeName>
        <fullName evidence="5">tRNA pseudouridylate synthase</fullName>
    </alternativeName>
    <alternativeName>
        <fullName evidence="5">tRNA-uridine isomerase</fullName>
    </alternativeName>
</protein>
<sequence>MIDGLAVVDKPAGWTSHDVVARCRKIFGQKRVGHSGTLDPDATGVLLVGLGRVTRLLRFLTDLPKSYEGEVVLGVATSTLDASGDVVQAWDMSSVTLDQLRAAARALTGPILQVPPMVSAVKVDGKRLHDLARQGIEVERKPRPVTVHRFDIARSALVEAGSPVHPISVDCSSGTYIRTLAADLGQAVGGGAHLRNLRRTAIGSFVVADAVPLESLTPADVVSPAEALRDYPCTVVDAEGVAAVGFGRSLPVVPDIQGPYRVLDTDGRLVAVYEGSRPAVVLAPAGT</sequence>
<comment type="similarity">
    <text evidence="2 5">Belongs to the pseudouridine synthase TruB family. Type 1 subfamily.</text>
</comment>
<name>A0A6J4J3V0_9ACTN</name>
<evidence type="ECO:0000256" key="4">
    <source>
        <dbReference type="ARBA" id="ARBA00023235"/>
    </source>
</evidence>
<proteinExistence type="inferred from homology"/>
<dbReference type="Gene3D" id="3.30.2350.10">
    <property type="entry name" value="Pseudouridine synthase"/>
    <property type="match status" value="1"/>
</dbReference>
<organism evidence="9">
    <name type="scientific">uncultured Acidimicrobiales bacterium</name>
    <dbReference type="NCBI Taxonomy" id="310071"/>
    <lineage>
        <taxon>Bacteria</taxon>
        <taxon>Bacillati</taxon>
        <taxon>Actinomycetota</taxon>
        <taxon>Acidimicrobiia</taxon>
        <taxon>Acidimicrobiales</taxon>
        <taxon>environmental samples</taxon>
    </lineage>
</organism>
<feature type="domain" description="tRNA pseudouridylate synthase B C-terminal" evidence="8">
    <location>
        <begin position="178"/>
        <end position="219"/>
    </location>
</feature>
<dbReference type="InterPro" id="IPR002501">
    <property type="entry name" value="PsdUridine_synth_N"/>
</dbReference>
<reference evidence="9" key="1">
    <citation type="submission" date="2020-02" db="EMBL/GenBank/DDBJ databases">
        <authorList>
            <person name="Meier V. D."/>
        </authorList>
    </citation>
    <scope>NUCLEOTIDE SEQUENCE</scope>
    <source>
        <strain evidence="9">AVDCRST_MAG50</strain>
    </source>
</reference>
<dbReference type="InterPro" id="IPR015225">
    <property type="entry name" value="tRNA_psdUridine_synth_fam2_C"/>
</dbReference>
<gene>
    <name evidence="5" type="primary">truB</name>
    <name evidence="9" type="ORF">AVDCRST_MAG50-3292</name>
</gene>
<dbReference type="NCBIfam" id="TIGR00431">
    <property type="entry name" value="TruB"/>
    <property type="match status" value="1"/>
</dbReference>
<dbReference type="PANTHER" id="PTHR13767">
    <property type="entry name" value="TRNA-PSEUDOURIDINE SYNTHASE"/>
    <property type="match status" value="1"/>
</dbReference>
<comment type="catalytic activity">
    <reaction evidence="1 5">
        <text>uridine(55) in tRNA = pseudouridine(55) in tRNA</text>
        <dbReference type="Rhea" id="RHEA:42532"/>
        <dbReference type="Rhea" id="RHEA-COMP:10101"/>
        <dbReference type="Rhea" id="RHEA-COMP:10102"/>
        <dbReference type="ChEBI" id="CHEBI:65314"/>
        <dbReference type="ChEBI" id="CHEBI:65315"/>
        <dbReference type="EC" id="5.4.99.25"/>
    </reaction>
</comment>
<feature type="domain" description="tRNA pseudouridine synthase II TruB subfamily 2 C-terminal" evidence="7">
    <location>
        <begin position="231"/>
        <end position="274"/>
    </location>
</feature>
<dbReference type="HAMAP" id="MF_01080">
    <property type="entry name" value="TruB_bact"/>
    <property type="match status" value="1"/>
</dbReference>
<evidence type="ECO:0000259" key="8">
    <source>
        <dbReference type="Pfam" id="PF16198"/>
    </source>
</evidence>
<evidence type="ECO:0000256" key="3">
    <source>
        <dbReference type="ARBA" id="ARBA00022694"/>
    </source>
</evidence>
<dbReference type="EMBL" id="CADCTF010000158">
    <property type="protein sequence ID" value="CAA9269862.1"/>
    <property type="molecule type" value="Genomic_DNA"/>
</dbReference>
<comment type="function">
    <text evidence="5">Responsible for synthesis of pseudouridine from uracil-55 in the psi GC loop of transfer RNAs.</text>
</comment>
<dbReference type="Pfam" id="PF16198">
    <property type="entry name" value="TruB_C_2"/>
    <property type="match status" value="1"/>
</dbReference>
<evidence type="ECO:0000256" key="2">
    <source>
        <dbReference type="ARBA" id="ARBA00005642"/>
    </source>
</evidence>
<dbReference type="GO" id="GO:1990481">
    <property type="term" value="P:mRNA pseudouridine synthesis"/>
    <property type="evidence" value="ECO:0007669"/>
    <property type="project" value="TreeGrafter"/>
</dbReference>
<dbReference type="SUPFAM" id="SSF55120">
    <property type="entry name" value="Pseudouridine synthase"/>
    <property type="match status" value="1"/>
</dbReference>
<keyword evidence="3 5" id="KW-0819">tRNA processing</keyword>
<dbReference type="InterPro" id="IPR032819">
    <property type="entry name" value="TruB_C"/>
</dbReference>
<evidence type="ECO:0000256" key="1">
    <source>
        <dbReference type="ARBA" id="ARBA00000385"/>
    </source>
</evidence>
<evidence type="ECO:0000256" key="5">
    <source>
        <dbReference type="HAMAP-Rule" id="MF_01080"/>
    </source>
</evidence>
<dbReference type="Pfam" id="PF01509">
    <property type="entry name" value="TruB_N"/>
    <property type="match status" value="1"/>
</dbReference>
<dbReference type="Gene3D" id="2.30.130.10">
    <property type="entry name" value="PUA domain"/>
    <property type="match status" value="1"/>
</dbReference>
<dbReference type="GO" id="GO:0003723">
    <property type="term" value="F:RNA binding"/>
    <property type="evidence" value="ECO:0007669"/>
    <property type="project" value="InterPro"/>
</dbReference>
<evidence type="ECO:0000313" key="9">
    <source>
        <dbReference type="EMBL" id="CAA9269862.1"/>
    </source>
</evidence>
<dbReference type="GO" id="GO:0160148">
    <property type="term" value="F:tRNA pseudouridine(55) synthase activity"/>
    <property type="evidence" value="ECO:0007669"/>
    <property type="project" value="UniProtKB-EC"/>
</dbReference>
<accession>A0A6J4J3V0</accession>
<dbReference type="InterPro" id="IPR014780">
    <property type="entry name" value="tRNA_psdUridine_synth_TruB"/>
</dbReference>
<evidence type="ECO:0000259" key="6">
    <source>
        <dbReference type="Pfam" id="PF01509"/>
    </source>
</evidence>
<dbReference type="AlphaFoldDB" id="A0A6J4J3V0"/>
<dbReference type="Pfam" id="PF09142">
    <property type="entry name" value="TruB_C"/>
    <property type="match status" value="1"/>
</dbReference>
<dbReference type="InterPro" id="IPR036974">
    <property type="entry name" value="PUA_sf"/>
</dbReference>
<keyword evidence="4 5" id="KW-0413">Isomerase</keyword>